<dbReference type="PANTHER" id="PTHR45616:SF9">
    <property type="entry name" value="KERATIN, TYPE II CYTOSKELETAL 8-RELATED"/>
    <property type="match status" value="1"/>
</dbReference>
<keyword evidence="4 6" id="KW-0175">Coiled coil</keyword>
<proteinExistence type="inferred from homology"/>
<evidence type="ECO:0000256" key="7">
    <source>
        <dbReference type="SAM" id="MobiDB-lite"/>
    </source>
</evidence>
<dbReference type="SMART" id="SM01391">
    <property type="entry name" value="Filament"/>
    <property type="match status" value="1"/>
</dbReference>
<evidence type="ECO:0000256" key="4">
    <source>
        <dbReference type="ARBA" id="ARBA00023054"/>
    </source>
</evidence>
<dbReference type="SUPFAM" id="SSF52047">
    <property type="entry name" value="RNI-like"/>
    <property type="match status" value="2"/>
</dbReference>
<dbReference type="FunFam" id="1.20.5.500:FF:000001">
    <property type="entry name" value="Type II keratin 23"/>
    <property type="match status" value="1"/>
</dbReference>
<dbReference type="GO" id="GO:0030280">
    <property type="term" value="F:structural constituent of skin epidermis"/>
    <property type="evidence" value="ECO:0007669"/>
    <property type="project" value="TreeGrafter"/>
</dbReference>
<sequence>MHRQSPTTIRPFPSSPAVKSPHSATMSMRITRSSRQGVRMSSGGFSSMSMGSYSIPRISGAHQEASITAVTVNKSLLTPIKIDIDPSFQAARSQEKEQIKTLNNRFVSFIDKVRHLEQQNKMLETKWKLLQGQTATSSNVEPMLKAYIADLQRQLESLNNDKQKLDMESNAVHKNVDDYKTKYETEIIQKNDAEHEFVMLKKDVDARYMSKMELEDSVCVIRDEFNFLKALYDEELRELQESLKETSVVVQMNNSRGLNMDQIVSQVKAQYEDIAARSREEAESWHKNKFNQMTAEADQYGNELRSTKGEISELNRMISRLQNEIQAAKAQRTNLEDQVAEVEQRGEGAVQNAKARIRDLELALQRAKHDMALQLREYQELMSVKMALDIEISTYRKLGKDSILNIQTVHTNTVQVDNCRPRRRSAVLIKTQYCVAAWTAATLRKSRDFTMDKETVLTHTLKTDGMSTLLGGELPVSVINNNEYISPLTSEAQATDRNVEDDLPSLDRAIYTALSDEIRTMTLVGPAGSGKTTVLEKLVVGWAKGEHLQNFSYVFHFRFRELNYLTGMFSLETLMLHPHGRVPSESMPQLLQKPEDVLFVFDDLHQWEHSLDPSAQALCSDPSQAASVSCLVASLLHGSLLKGAAFVVATRPTGHLKFLSGTRVELLGFLKPQREAYFKGFFTDPAAANKAQKHMERTLGFYDFCTSPRFCWTVCSVYKSLMDAGAKLPETLTQLYVDILVHLVQTLSLNEACSRELVLALGKMASHCSLDPHSRCTKEEMYSFGFQHFLTSVGVFLQVDGDQLDRRVFSFHSQLMQEFLLAVSFYLDRSTSAGVAKMLEKHKGKAKFVDIFMSGLSEPLQRRPLETLLGELNSNLIMDFKCWFKSSSEATLKGCYKDEHHYCFHLLHQAQNESLVKEIISPSARLGISYGDLRLEDCAALNYVVTCLGEMEQLNLYHTRNLMEEQAEMLAPTMSISHKIILSGSSLSPGAVSHLASALSRGFSKELDLSQTHLGDERFKVLCSGLRDCKLHTLKLVVCNLTEAICGDLVSALTSATSQLCVLDMRANHIGDQGLIKLSKVLHSPLCKLQELQLQRCELTGASMEALSTALCSGQSELRKVDLTQNAIGDSGVEALCKSLQHPLCKLQSLNMFDSELTGACCPYLMEALMSEHCSLSELDLSVNDLGQEGALLLCQALSRPGCPIEKLGLKRCELTQSVFKELSSVLRCGTSQLKSLIVGINAVGDQGVKHLWDAVAHPSCLLEDLDVEMTGLTDACVMDLCAAVRASKTLKSLEVRNNSLTNASVPALIQVMQDSHNMQEINLKYNNFCDEVFNMLNECDKIRY</sequence>
<dbReference type="GO" id="GO:0005524">
    <property type="term" value="F:ATP binding"/>
    <property type="evidence" value="ECO:0007669"/>
    <property type="project" value="UniProtKB-KW"/>
</dbReference>
<dbReference type="InterPro" id="IPR007111">
    <property type="entry name" value="NACHT_NTPase"/>
</dbReference>
<evidence type="ECO:0000259" key="8">
    <source>
        <dbReference type="PROSITE" id="PS50837"/>
    </source>
</evidence>
<dbReference type="Pfam" id="PF05729">
    <property type="entry name" value="NACHT"/>
    <property type="match status" value="1"/>
</dbReference>
<keyword evidence="1" id="KW-0547">Nucleotide-binding</keyword>
<dbReference type="GO" id="GO:0045095">
    <property type="term" value="C:keratin filament"/>
    <property type="evidence" value="ECO:0007669"/>
    <property type="project" value="InterPro"/>
</dbReference>
<feature type="domain" description="IF rod" evidence="9">
    <location>
        <begin position="95"/>
        <end position="406"/>
    </location>
</feature>
<accession>A0A5J5D897</accession>
<feature type="domain" description="NACHT" evidence="8">
    <location>
        <begin position="519"/>
        <end position="652"/>
    </location>
</feature>
<dbReference type="InterPro" id="IPR032444">
    <property type="entry name" value="Keratin_2_head"/>
</dbReference>
<dbReference type="GO" id="GO:0005615">
    <property type="term" value="C:extracellular space"/>
    <property type="evidence" value="ECO:0007669"/>
    <property type="project" value="TreeGrafter"/>
</dbReference>
<dbReference type="SUPFAM" id="SSF52540">
    <property type="entry name" value="P-loop containing nucleoside triphosphate hydrolases"/>
    <property type="match status" value="1"/>
</dbReference>
<organism evidence="10 11">
    <name type="scientific">Etheostoma spectabile</name>
    <name type="common">orangethroat darter</name>
    <dbReference type="NCBI Taxonomy" id="54343"/>
    <lineage>
        <taxon>Eukaryota</taxon>
        <taxon>Metazoa</taxon>
        <taxon>Chordata</taxon>
        <taxon>Craniata</taxon>
        <taxon>Vertebrata</taxon>
        <taxon>Euteleostomi</taxon>
        <taxon>Actinopterygii</taxon>
        <taxon>Neopterygii</taxon>
        <taxon>Teleostei</taxon>
        <taxon>Neoteleostei</taxon>
        <taxon>Acanthomorphata</taxon>
        <taxon>Eupercaria</taxon>
        <taxon>Perciformes</taxon>
        <taxon>Percoidei</taxon>
        <taxon>Percidae</taxon>
        <taxon>Etheostomatinae</taxon>
        <taxon>Etheostoma</taxon>
    </lineage>
</organism>
<dbReference type="SMART" id="SM00368">
    <property type="entry name" value="LRR_RI"/>
    <property type="match status" value="9"/>
</dbReference>
<evidence type="ECO:0000256" key="2">
    <source>
        <dbReference type="ARBA" id="ARBA00022754"/>
    </source>
</evidence>
<dbReference type="Gene3D" id="3.40.50.300">
    <property type="entry name" value="P-loop containing nucleotide triphosphate hydrolases"/>
    <property type="match status" value="1"/>
</dbReference>
<keyword evidence="3" id="KW-0067">ATP-binding</keyword>
<dbReference type="GO" id="GO:0045109">
    <property type="term" value="P:intermediate filament organization"/>
    <property type="evidence" value="ECO:0007669"/>
    <property type="project" value="TreeGrafter"/>
</dbReference>
<dbReference type="PROSITE" id="PS51842">
    <property type="entry name" value="IF_ROD_2"/>
    <property type="match status" value="1"/>
</dbReference>
<keyword evidence="11" id="KW-1185">Reference proteome</keyword>
<evidence type="ECO:0000256" key="1">
    <source>
        <dbReference type="ARBA" id="ARBA00022741"/>
    </source>
</evidence>
<dbReference type="Pfam" id="PF13516">
    <property type="entry name" value="LRR_6"/>
    <property type="match status" value="3"/>
</dbReference>
<name>A0A5J5D897_9PERO</name>
<dbReference type="SUPFAM" id="SSF64593">
    <property type="entry name" value="Intermediate filament protein, coiled coil region"/>
    <property type="match status" value="2"/>
</dbReference>
<dbReference type="Gene3D" id="3.80.10.10">
    <property type="entry name" value="Ribonuclease Inhibitor"/>
    <property type="match status" value="1"/>
</dbReference>
<feature type="compositionally biased region" description="Polar residues" evidence="7">
    <location>
        <begin position="22"/>
        <end position="36"/>
    </location>
</feature>
<evidence type="ECO:0000313" key="11">
    <source>
        <dbReference type="Proteomes" id="UP000327493"/>
    </source>
</evidence>
<dbReference type="InterPro" id="IPR039008">
    <property type="entry name" value="IF_rod_dom"/>
</dbReference>
<keyword evidence="2" id="KW-0403">Intermediate filament</keyword>
<dbReference type="PRINTS" id="PR01276">
    <property type="entry name" value="TYPE2KERATIN"/>
</dbReference>
<dbReference type="EMBL" id="VOFY01000007">
    <property type="protein sequence ID" value="KAA8590922.1"/>
    <property type="molecule type" value="Genomic_DNA"/>
</dbReference>
<feature type="region of interest" description="Disordered" evidence="7">
    <location>
        <begin position="1"/>
        <end position="41"/>
    </location>
</feature>
<dbReference type="InterPro" id="IPR027417">
    <property type="entry name" value="P-loop_NTPase"/>
</dbReference>
<feature type="coiled-coil region" evidence="6">
    <location>
        <begin position="297"/>
        <end position="377"/>
    </location>
</feature>
<evidence type="ECO:0000256" key="3">
    <source>
        <dbReference type="ARBA" id="ARBA00022840"/>
    </source>
</evidence>
<evidence type="ECO:0000313" key="10">
    <source>
        <dbReference type="EMBL" id="KAA8590922.1"/>
    </source>
</evidence>
<dbReference type="Pfam" id="PF16208">
    <property type="entry name" value="Keratin_2_head"/>
    <property type="match status" value="1"/>
</dbReference>
<dbReference type="PROSITE" id="PS50837">
    <property type="entry name" value="NACHT"/>
    <property type="match status" value="1"/>
</dbReference>
<dbReference type="InterPro" id="IPR003054">
    <property type="entry name" value="Keratin_II"/>
</dbReference>
<dbReference type="Gene3D" id="1.20.5.1160">
    <property type="entry name" value="Vasodilator-stimulated phosphoprotein"/>
    <property type="match status" value="1"/>
</dbReference>
<comment type="caution">
    <text evidence="10">The sequence shown here is derived from an EMBL/GenBank/DDBJ whole genome shotgun (WGS) entry which is preliminary data.</text>
</comment>
<protein>
    <recommendedName>
        <fullName evidence="12">NACHT domain-containing protein</fullName>
    </recommendedName>
</protein>
<dbReference type="Proteomes" id="UP000327493">
    <property type="component" value="Chromosome 7"/>
</dbReference>
<reference evidence="10 11" key="1">
    <citation type="submission" date="2019-08" db="EMBL/GenBank/DDBJ databases">
        <title>A chromosome-level genome assembly, high-density linkage maps, and genome scans reveal the genomic architecture of hybrid incompatibilities underlying speciation via character displacement in darters (Percidae: Etheostominae).</title>
        <authorList>
            <person name="Moran R.L."/>
            <person name="Catchen J.M."/>
            <person name="Fuller R.C."/>
        </authorList>
    </citation>
    <scope>NUCLEOTIDE SEQUENCE [LARGE SCALE GENOMIC DNA]</scope>
    <source>
        <strain evidence="10">EspeVRDwgs_2016</strain>
        <tissue evidence="10">Muscle</tissue>
    </source>
</reference>
<dbReference type="InterPro" id="IPR032675">
    <property type="entry name" value="LRR_dom_sf"/>
</dbReference>
<dbReference type="Pfam" id="PF00038">
    <property type="entry name" value="Filament"/>
    <property type="match status" value="1"/>
</dbReference>
<dbReference type="GO" id="GO:0031424">
    <property type="term" value="P:keratinization"/>
    <property type="evidence" value="ECO:0007669"/>
    <property type="project" value="TreeGrafter"/>
</dbReference>
<evidence type="ECO:0008006" key="12">
    <source>
        <dbReference type="Google" id="ProtNLM"/>
    </source>
</evidence>
<dbReference type="Gene3D" id="1.20.5.170">
    <property type="match status" value="1"/>
</dbReference>
<dbReference type="Gene3D" id="1.20.5.500">
    <property type="entry name" value="Single helix bin"/>
    <property type="match status" value="1"/>
</dbReference>
<gene>
    <name evidence="10" type="ORF">FQN60_001865</name>
</gene>
<evidence type="ECO:0000259" key="9">
    <source>
        <dbReference type="PROSITE" id="PS51842"/>
    </source>
</evidence>
<evidence type="ECO:0000256" key="5">
    <source>
        <dbReference type="ARBA" id="ARBA00061646"/>
    </source>
</evidence>
<comment type="similarity">
    <text evidence="5">Belongs to the intermediate filament family.</text>
</comment>
<dbReference type="InterPro" id="IPR001611">
    <property type="entry name" value="Leu-rich_rpt"/>
</dbReference>
<dbReference type="PANTHER" id="PTHR45616">
    <property type="entry name" value="GATA-TYPE DOMAIN-CONTAINING PROTEIN"/>
    <property type="match status" value="1"/>
</dbReference>
<evidence type="ECO:0000256" key="6">
    <source>
        <dbReference type="SAM" id="Coils"/>
    </source>
</evidence>
<dbReference type="FunFam" id="1.20.5.1160:FF:000001">
    <property type="entry name" value="Keratin type II"/>
    <property type="match status" value="1"/>
</dbReference>